<keyword evidence="4" id="KW-1185">Reference proteome</keyword>
<reference evidence="3 4" key="1">
    <citation type="submission" date="2023-08" db="EMBL/GenBank/DDBJ databases">
        <title>Black Yeasts Isolated from many extreme environments.</title>
        <authorList>
            <person name="Coleine C."/>
            <person name="Stajich J.E."/>
            <person name="Selbmann L."/>
        </authorList>
    </citation>
    <scope>NUCLEOTIDE SEQUENCE [LARGE SCALE GENOMIC DNA]</scope>
    <source>
        <strain evidence="3 4">CCFEE 5885</strain>
    </source>
</reference>
<dbReference type="Pfam" id="PF00732">
    <property type="entry name" value="GMC_oxred_N"/>
    <property type="match status" value="1"/>
</dbReference>
<comment type="similarity">
    <text evidence="1">Belongs to the GMC oxidoreductase family.</text>
</comment>
<evidence type="ECO:0000313" key="4">
    <source>
        <dbReference type="Proteomes" id="UP001345013"/>
    </source>
</evidence>
<accession>A0ABR0KP86</accession>
<proteinExistence type="inferred from homology"/>
<dbReference type="InterPro" id="IPR000172">
    <property type="entry name" value="GMC_OxRdtase_N"/>
</dbReference>
<comment type="caution">
    <text evidence="3">The sequence shown here is derived from an EMBL/GenBank/DDBJ whole genome shotgun (WGS) entry which is preliminary data.</text>
</comment>
<dbReference type="PANTHER" id="PTHR11552">
    <property type="entry name" value="GLUCOSE-METHANOL-CHOLINE GMC OXIDOREDUCTASE"/>
    <property type="match status" value="1"/>
</dbReference>
<dbReference type="InterPro" id="IPR007867">
    <property type="entry name" value="GMC_OxRtase_C"/>
</dbReference>
<dbReference type="PIRSF" id="PIRSF000137">
    <property type="entry name" value="Alcohol_oxidase"/>
    <property type="match status" value="1"/>
</dbReference>
<protein>
    <recommendedName>
        <fullName evidence="2">Glucose-methanol-choline oxidoreductase N-terminal domain-containing protein</fullName>
    </recommendedName>
</protein>
<evidence type="ECO:0000256" key="1">
    <source>
        <dbReference type="ARBA" id="ARBA00010790"/>
    </source>
</evidence>
<evidence type="ECO:0000313" key="3">
    <source>
        <dbReference type="EMBL" id="KAK5100671.1"/>
    </source>
</evidence>
<dbReference type="SUPFAM" id="SSF51905">
    <property type="entry name" value="FAD/NAD(P)-binding domain"/>
    <property type="match status" value="1"/>
</dbReference>
<sequence>MFYDRGSAADYDAWASLGNPGWAWDDLHPYFKKARSEARIAENFSPPAQDYADEFDISWDNQAHGYGGPIQSSYPPFQFPAIKLFFQAWHSLNVTTPQDPAAGDKAGVFWAPSCLDPKDQTRSYARTAHYDRVIGTRTNYHLITCSAVQRILVDGNKAIGVELVDRGSNRTRTVYAKKEVVLAAGSTHSPQILQLSGIGPDHISTSLGIKHHVDLPGVGQNFQDHPTVYTTYEFKSPPFPTTDTLATNQTYADEQLQLYWSKRQGPYTIVNQGGNTVTFLPLPNITAGYQSIIDFAMSQSIPSLYPNVPNGTVLAGYEVQRSLILQLYTSSSTSVQETGWNSGSTIPITLVKPLSHGSVQINTTNILEAPVIDFGTLTDPTDLETLISSLRINRAAIATPAMQELDPVELSPGANLTTDSELRNALRRLIQPNYSHPCCTCAMMPKELGGVVGPDLKVYGVENLSIVDASIMPLIPAAHLMSTVYAVAEKVSHSNLNPSFLPCPLHSRADPADMMQLIQAADLIKARHGLA</sequence>
<dbReference type="Pfam" id="PF05199">
    <property type="entry name" value="GMC_oxred_C"/>
    <property type="match status" value="1"/>
</dbReference>
<dbReference type="PROSITE" id="PS00624">
    <property type="entry name" value="GMC_OXRED_2"/>
    <property type="match status" value="1"/>
</dbReference>
<dbReference type="Gene3D" id="3.30.560.10">
    <property type="entry name" value="Glucose Oxidase, domain 3"/>
    <property type="match status" value="1"/>
</dbReference>
<evidence type="ECO:0000259" key="2">
    <source>
        <dbReference type="PROSITE" id="PS00624"/>
    </source>
</evidence>
<dbReference type="InterPro" id="IPR012132">
    <property type="entry name" value="GMC_OxRdtase"/>
</dbReference>
<dbReference type="Proteomes" id="UP001345013">
    <property type="component" value="Unassembled WGS sequence"/>
</dbReference>
<gene>
    <name evidence="3" type="ORF">LTR24_000817</name>
</gene>
<dbReference type="PANTHER" id="PTHR11552:SF115">
    <property type="entry name" value="DEHYDROGENASE XPTC-RELATED"/>
    <property type="match status" value="1"/>
</dbReference>
<dbReference type="SUPFAM" id="SSF54373">
    <property type="entry name" value="FAD-linked reductases, C-terminal domain"/>
    <property type="match status" value="1"/>
</dbReference>
<dbReference type="EMBL" id="JAVRRG010000006">
    <property type="protein sequence ID" value="KAK5100671.1"/>
    <property type="molecule type" value="Genomic_DNA"/>
</dbReference>
<dbReference type="InterPro" id="IPR036188">
    <property type="entry name" value="FAD/NAD-bd_sf"/>
</dbReference>
<name>A0ABR0KP86_9EURO</name>
<feature type="domain" description="Glucose-methanol-choline oxidoreductase N-terminal" evidence="2">
    <location>
        <begin position="185"/>
        <end position="199"/>
    </location>
</feature>
<dbReference type="Gene3D" id="3.50.50.60">
    <property type="entry name" value="FAD/NAD(P)-binding domain"/>
    <property type="match status" value="1"/>
</dbReference>
<organism evidence="3 4">
    <name type="scientific">Lithohypha guttulata</name>
    <dbReference type="NCBI Taxonomy" id="1690604"/>
    <lineage>
        <taxon>Eukaryota</taxon>
        <taxon>Fungi</taxon>
        <taxon>Dikarya</taxon>
        <taxon>Ascomycota</taxon>
        <taxon>Pezizomycotina</taxon>
        <taxon>Eurotiomycetes</taxon>
        <taxon>Chaetothyriomycetidae</taxon>
        <taxon>Chaetothyriales</taxon>
        <taxon>Trichomeriaceae</taxon>
        <taxon>Lithohypha</taxon>
    </lineage>
</organism>